<evidence type="ECO:0000313" key="3">
    <source>
        <dbReference type="Proteomes" id="UP000887458"/>
    </source>
</evidence>
<reference evidence="2 3" key="1">
    <citation type="journal article" date="2018" name="J. Allergy Clin. Immunol.">
        <title>High-quality assembly of Dermatophagoides pteronyssinus genome and transcriptome reveals a wide range of novel allergens.</title>
        <authorList>
            <person name="Liu X.Y."/>
            <person name="Yang K.Y."/>
            <person name="Wang M.Q."/>
            <person name="Kwok J.S."/>
            <person name="Zeng X."/>
            <person name="Yang Z."/>
            <person name="Xiao X.J."/>
            <person name="Lau C.P."/>
            <person name="Li Y."/>
            <person name="Huang Z.M."/>
            <person name="Ba J.G."/>
            <person name="Yim A.K."/>
            <person name="Ouyang C.Y."/>
            <person name="Ngai S.M."/>
            <person name="Chan T.F."/>
            <person name="Leung E.L."/>
            <person name="Liu L."/>
            <person name="Liu Z.G."/>
            <person name="Tsui S.K."/>
        </authorList>
    </citation>
    <scope>NUCLEOTIDE SEQUENCE [LARGE SCALE GENOMIC DNA]</scope>
    <source>
        <strain evidence="2">Derp</strain>
    </source>
</reference>
<reference evidence="2 3" key="2">
    <citation type="journal article" date="2022" name="Mol. Biol. Evol.">
        <title>Comparative Genomics Reveals Insights into the Divergent Evolution of Astigmatic Mites and Household Pest Adaptations.</title>
        <authorList>
            <person name="Xiong Q."/>
            <person name="Wan A.T."/>
            <person name="Liu X."/>
            <person name="Fung C.S."/>
            <person name="Xiao X."/>
            <person name="Malainual N."/>
            <person name="Hou J."/>
            <person name="Wang L."/>
            <person name="Wang M."/>
            <person name="Yang K.Y."/>
            <person name="Cui Y."/>
            <person name="Leung E.L."/>
            <person name="Nong W."/>
            <person name="Shin S.K."/>
            <person name="Au S.W."/>
            <person name="Jeong K.Y."/>
            <person name="Chew F.T."/>
            <person name="Hui J.H."/>
            <person name="Leung T.F."/>
            <person name="Tungtrongchitr A."/>
            <person name="Zhong N."/>
            <person name="Liu Z."/>
            <person name="Tsui S.K."/>
        </authorList>
    </citation>
    <scope>NUCLEOTIDE SEQUENCE [LARGE SCALE GENOMIC DNA]</scope>
    <source>
        <strain evidence="2">Derp</strain>
    </source>
</reference>
<feature type="transmembrane region" description="Helical" evidence="1">
    <location>
        <begin position="21"/>
        <end position="40"/>
    </location>
</feature>
<dbReference type="Proteomes" id="UP000887458">
    <property type="component" value="Unassembled WGS sequence"/>
</dbReference>
<sequence>MVNSRRLNFKKSKQKLIKNQPGLIKFTLIVDLVVQDFIFISKILWLDDLNICNVINNSGKC</sequence>
<keyword evidence="1" id="KW-0472">Membrane</keyword>
<name>A0ABQ8JPF7_DERPT</name>
<dbReference type="EMBL" id="NJHN03000029">
    <property type="protein sequence ID" value="KAH9424489.1"/>
    <property type="molecule type" value="Genomic_DNA"/>
</dbReference>
<keyword evidence="3" id="KW-1185">Reference proteome</keyword>
<protein>
    <submittedName>
        <fullName evidence="2">Uncharacterized protein</fullName>
    </submittedName>
</protein>
<comment type="caution">
    <text evidence="2">The sequence shown here is derived from an EMBL/GenBank/DDBJ whole genome shotgun (WGS) entry which is preliminary data.</text>
</comment>
<proteinExistence type="predicted"/>
<keyword evidence="1" id="KW-1133">Transmembrane helix</keyword>
<keyword evidence="1" id="KW-0812">Transmembrane</keyword>
<gene>
    <name evidence="2" type="ORF">DERP_004674</name>
</gene>
<evidence type="ECO:0000313" key="2">
    <source>
        <dbReference type="EMBL" id="KAH9424489.1"/>
    </source>
</evidence>
<organism evidence="2 3">
    <name type="scientific">Dermatophagoides pteronyssinus</name>
    <name type="common">European house dust mite</name>
    <dbReference type="NCBI Taxonomy" id="6956"/>
    <lineage>
        <taxon>Eukaryota</taxon>
        <taxon>Metazoa</taxon>
        <taxon>Ecdysozoa</taxon>
        <taxon>Arthropoda</taxon>
        <taxon>Chelicerata</taxon>
        <taxon>Arachnida</taxon>
        <taxon>Acari</taxon>
        <taxon>Acariformes</taxon>
        <taxon>Sarcoptiformes</taxon>
        <taxon>Astigmata</taxon>
        <taxon>Psoroptidia</taxon>
        <taxon>Analgoidea</taxon>
        <taxon>Pyroglyphidae</taxon>
        <taxon>Dermatophagoidinae</taxon>
        <taxon>Dermatophagoides</taxon>
    </lineage>
</organism>
<accession>A0ABQ8JPF7</accession>
<evidence type="ECO:0000256" key="1">
    <source>
        <dbReference type="SAM" id="Phobius"/>
    </source>
</evidence>